<keyword evidence="6" id="KW-0325">Glycoprotein</keyword>
<dbReference type="EC" id="3.4.16.-" evidence="7"/>
<evidence type="ECO:0000256" key="7">
    <source>
        <dbReference type="RuleBase" id="RU361156"/>
    </source>
</evidence>
<keyword evidence="5 7" id="KW-0378">Hydrolase</keyword>
<evidence type="ECO:0000313" key="8">
    <source>
        <dbReference type="EMBL" id="CAH0046462.1"/>
    </source>
</evidence>
<sequence length="674" mass="75077">MRISIGIFALAAASSAAASNEANSRVRQRPDEFWDHIIKGSDVVDSMHAARDQESSELVNFNMRAKAVDPSSLGIDTVKQYSGYLDNEAEDKHLFYWFFESRNDPSTDPVVLWLNGGPGCSSMIGLFEELGPSRVLSNLTIVRNPHAWNNNASVIFIDQPVNTGFSYTNKNETTSSLAAAYDLYALLTLFFTEFPEYSTQDFHIAGESYAGHYVPSIGHKIVSEPDTIINLKSILVGNGLTDALTQYAYFRPMGCGEGGYNAVLSEQACQTMESNLPQCQESIQKCYDGGSNTVCINAFSLCNRLFITPYSSTGADLYDVRPNQPELDSGINEWLNKPEVIEALGVEVDGFEQCDTTVYLEFLYSGDWMQPMHRLIPDILAKIPVLVYAGDADYICNWLGNRAWYKALDWSGHEAVNNAQVQALYAGDEHYGDLTVADNFAFIQIFQAGHYVPTHQPMGWRRMDKLEGEGVKLTMEIVNGLLRRASLLSKPKWIKTGETFKDKLVDILVEIGRLFADVDSLAKPQEISERLKSILDRLWAVNDELNSRSVGSGRDILNEPLSNENWMVGDLGPITKTDFSPQSLKPDRIQATEYRRKISQLMPFFQVAQATVWAVPMLSLPIGCSLTFLQNQHNSEEVLELKIQFSQALGGKASFAISRSLKSLGRYEGGAPRI</sequence>
<dbReference type="PROSITE" id="PS00560">
    <property type="entry name" value="CARBOXYPEPT_SER_HIS"/>
    <property type="match status" value="1"/>
</dbReference>
<organism evidence="8 9">
    <name type="scientific">Clonostachys solani</name>
    <dbReference type="NCBI Taxonomy" id="160281"/>
    <lineage>
        <taxon>Eukaryota</taxon>
        <taxon>Fungi</taxon>
        <taxon>Dikarya</taxon>
        <taxon>Ascomycota</taxon>
        <taxon>Pezizomycotina</taxon>
        <taxon>Sordariomycetes</taxon>
        <taxon>Hypocreomycetidae</taxon>
        <taxon>Hypocreales</taxon>
        <taxon>Bionectriaceae</taxon>
        <taxon>Clonostachys</taxon>
    </lineage>
</organism>
<dbReference type="InterPro" id="IPR018202">
    <property type="entry name" value="Ser_caboxypep_ser_AS"/>
</dbReference>
<keyword evidence="9" id="KW-1185">Reference proteome</keyword>
<evidence type="ECO:0000256" key="6">
    <source>
        <dbReference type="ARBA" id="ARBA00023180"/>
    </source>
</evidence>
<evidence type="ECO:0000256" key="1">
    <source>
        <dbReference type="ARBA" id="ARBA00009431"/>
    </source>
</evidence>
<evidence type="ECO:0000313" key="9">
    <source>
        <dbReference type="Proteomes" id="UP000775872"/>
    </source>
</evidence>
<feature type="signal peptide" evidence="7">
    <location>
        <begin position="1"/>
        <end position="18"/>
    </location>
</feature>
<dbReference type="PRINTS" id="PR00724">
    <property type="entry name" value="CRBOXYPTASEC"/>
</dbReference>
<dbReference type="GO" id="GO:0004185">
    <property type="term" value="F:serine-type carboxypeptidase activity"/>
    <property type="evidence" value="ECO:0007669"/>
    <property type="project" value="UniProtKB-UniRule"/>
</dbReference>
<protein>
    <recommendedName>
        <fullName evidence="7">Carboxypeptidase</fullName>
        <ecNumber evidence="7">3.4.16.-</ecNumber>
    </recommendedName>
</protein>
<dbReference type="Proteomes" id="UP000775872">
    <property type="component" value="Unassembled WGS sequence"/>
</dbReference>
<keyword evidence="4 7" id="KW-0732">Signal</keyword>
<dbReference type="OrthoDB" id="443318at2759"/>
<comment type="caution">
    <text evidence="8">The sequence shown here is derived from an EMBL/GenBank/DDBJ whole genome shotgun (WGS) entry which is preliminary data.</text>
</comment>
<dbReference type="InterPro" id="IPR033124">
    <property type="entry name" value="Ser_caboxypep_his_AS"/>
</dbReference>
<dbReference type="Gene3D" id="1.10.287.410">
    <property type="match status" value="1"/>
</dbReference>
<comment type="similarity">
    <text evidence="1 7">Belongs to the peptidase S10 family.</text>
</comment>
<feature type="chain" id="PRO_5040536043" description="Carboxypeptidase" evidence="7">
    <location>
        <begin position="19"/>
        <end position="674"/>
    </location>
</feature>
<dbReference type="Gene3D" id="3.40.50.1820">
    <property type="entry name" value="alpha/beta hydrolase"/>
    <property type="match status" value="1"/>
</dbReference>
<keyword evidence="2 7" id="KW-0121">Carboxypeptidase</keyword>
<evidence type="ECO:0000256" key="5">
    <source>
        <dbReference type="ARBA" id="ARBA00022801"/>
    </source>
</evidence>
<dbReference type="InterPro" id="IPR001563">
    <property type="entry name" value="Peptidase_S10"/>
</dbReference>
<name>A0A9P0EBT0_9HYPO</name>
<evidence type="ECO:0000256" key="3">
    <source>
        <dbReference type="ARBA" id="ARBA00022670"/>
    </source>
</evidence>
<dbReference type="InterPro" id="IPR029058">
    <property type="entry name" value="AB_hydrolase_fold"/>
</dbReference>
<reference evidence="8" key="1">
    <citation type="submission" date="2021-10" db="EMBL/GenBank/DDBJ databases">
        <authorList>
            <person name="Piombo E."/>
        </authorList>
    </citation>
    <scope>NUCLEOTIDE SEQUENCE</scope>
</reference>
<dbReference type="EMBL" id="CABFOC020000014">
    <property type="protein sequence ID" value="CAH0046462.1"/>
    <property type="molecule type" value="Genomic_DNA"/>
</dbReference>
<dbReference type="PROSITE" id="PS00131">
    <property type="entry name" value="CARBOXYPEPT_SER_SER"/>
    <property type="match status" value="1"/>
</dbReference>
<keyword evidence="3 7" id="KW-0645">Protease</keyword>
<accession>A0A9P0EBT0</accession>
<dbReference type="GO" id="GO:0000324">
    <property type="term" value="C:fungal-type vacuole"/>
    <property type="evidence" value="ECO:0007669"/>
    <property type="project" value="TreeGrafter"/>
</dbReference>
<dbReference type="PANTHER" id="PTHR11802">
    <property type="entry name" value="SERINE PROTEASE FAMILY S10 SERINE CARBOXYPEPTIDASE"/>
    <property type="match status" value="1"/>
</dbReference>
<dbReference type="GO" id="GO:0006508">
    <property type="term" value="P:proteolysis"/>
    <property type="evidence" value="ECO:0007669"/>
    <property type="project" value="UniProtKB-KW"/>
</dbReference>
<evidence type="ECO:0000256" key="4">
    <source>
        <dbReference type="ARBA" id="ARBA00022729"/>
    </source>
</evidence>
<dbReference type="Pfam" id="PF00450">
    <property type="entry name" value="Peptidase_S10"/>
    <property type="match status" value="1"/>
</dbReference>
<evidence type="ECO:0000256" key="2">
    <source>
        <dbReference type="ARBA" id="ARBA00022645"/>
    </source>
</evidence>
<dbReference type="PANTHER" id="PTHR11802:SF113">
    <property type="entry name" value="SERINE CARBOXYPEPTIDASE CTSA-4.1"/>
    <property type="match status" value="1"/>
</dbReference>
<gene>
    <name evidence="8" type="ORF">CSOL1703_00012196</name>
</gene>
<dbReference type="AlphaFoldDB" id="A0A9P0EBT0"/>
<proteinExistence type="inferred from homology"/>
<dbReference type="SUPFAM" id="SSF53474">
    <property type="entry name" value="alpha/beta-Hydrolases"/>
    <property type="match status" value="1"/>
</dbReference>